<feature type="non-terminal residue" evidence="1">
    <location>
        <position position="1"/>
    </location>
</feature>
<sequence length="84" mass="9946">EVLQPYVDCMLNTQWITATLDRTFESMELIVKHFTDMKSKHSHNPQKLTRILTGWFKFDKYYKLADETAVYAASILLHPELRKV</sequence>
<name>A0A2V1D054_9PLEO</name>
<gene>
    <name evidence="1" type="ORF">DM02DRAFT_505684</name>
</gene>
<dbReference type="AlphaFoldDB" id="A0A2V1D054"/>
<protein>
    <submittedName>
        <fullName evidence="1">Uncharacterized protein</fullName>
    </submittedName>
</protein>
<evidence type="ECO:0000313" key="2">
    <source>
        <dbReference type="Proteomes" id="UP000244855"/>
    </source>
</evidence>
<dbReference type="OrthoDB" id="5147528at2759"/>
<dbReference type="EMBL" id="KZ806065">
    <property type="protein sequence ID" value="PVH90863.1"/>
    <property type="molecule type" value="Genomic_DNA"/>
</dbReference>
<proteinExistence type="predicted"/>
<keyword evidence="2" id="KW-1185">Reference proteome</keyword>
<organism evidence="1 2">
    <name type="scientific">Periconia macrospinosa</name>
    <dbReference type="NCBI Taxonomy" id="97972"/>
    <lineage>
        <taxon>Eukaryota</taxon>
        <taxon>Fungi</taxon>
        <taxon>Dikarya</taxon>
        <taxon>Ascomycota</taxon>
        <taxon>Pezizomycotina</taxon>
        <taxon>Dothideomycetes</taxon>
        <taxon>Pleosporomycetidae</taxon>
        <taxon>Pleosporales</taxon>
        <taxon>Massarineae</taxon>
        <taxon>Periconiaceae</taxon>
        <taxon>Periconia</taxon>
    </lineage>
</organism>
<evidence type="ECO:0000313" key="1">
    <source>
        <dbReference type="EMBL" id="PVH90863.1"/>
    </source>
</evidence>
<dbReference type="Proteomes" id="UP000244855">
    <property type="component" value="Unassembled WGS sequence"/>
</dbReference>
<reference evidence="1 2" key="1">
    <citation type="journal article" date="2018" name="Sci. Rep.">
        <title>Comparative genomics provides insights into the lifestyle and reveals functional heterogeneity of dark septate endophytic fungi.</title>
        <authorList>
            <person name="Knapp D.G."/>
            <person name="Nemeth J.B."/>
            <person name="Barry K."/>
            <person name="Hainaut M."/>
            <person name="Henrissat B."/>
            <person name="Johnson J."/>
            <person name="Kuo A."/>
            <person name="Lim J.H.P."/>
            <person name="Lipzen A."/>
            <person name="Nolan M."/>
            <person name="Ohm R.A."/>
            <person name="Tamas L."/>
            <person name="Grigoriev I.V."/>
            <person name="Spatafora J.W."/>
            <person name="Nagy L.G."/>
            <person name="Kovacs G.M."/>
        </authorList>
    </citation>
    <scope>NUCLEOTIDE SEQUENCE [LARGE SCALE GENOMIC DNA]</scope>
    <source>
        <strain evidence="1 2">DSE2036</strain>
    </source>
</reference>
<feature type="non-terminal residue" evidence="1">
    <location>
        <position position="84"/>
    </location>
</feature>
<accession>A0A2V1D054</accession>